<keyword evidence="2" id="KW-0472">Membrane</keyword>
<keyword evidence="3" id="KW-0998">Cell outer membrane</keyword>
<evidence type="ECO:0000256" key="3">
    <source>
        <dbReference type="ARBA" id="ARBA00023237"/>
    </source>
</evidence>
<proteinExistence type="predicted"/>
<organism evidence="6 7">
    <name type="scientific">Dokdonia sinensis</name>
    <dbReference type="NCBI Taxonomy" id="2479847"/>
    <lineage>
        <taxon>Bacteria</taxon>
        <taxon>Pseudomonadati</taxon>
        <taxon>Bacteroidota</taxon>
        <taxon>Flavobacteriia</taxon>
        <taxon>Flavobacteriales</taxon>
        <taxon>Flavobacteriaceae</taxon>
        <taxon>Dokdonia</taxon>
    </lineage>
</organism>
<keyword evidence="6" id="KW-0675">Receptor</keyword>
<dbReference type="Gene3D" id="2.40.170.20">
    <property type="entry name" value="TonB-dependent receptor, beta-barrel domain"/>
    <property type="match status" value="1"/>
</dbReference>
<keyword evidence="4" id="KW-0732">Signal</keyword>
<dbReference type="InterPro" id="IPR036942">
    <property type="entry name" value="Beta-barrel_TonB_sf"/>
</dbReference>
<dbReference type="GO" id="GO:0009279">
    <property type="term" value="C:cell outer membrane"/>
    <property type="evidence" value="ECO:0007669"/>
    <property type="project" value="UniProtKB-SubCell"/>
</dbReference>
<protein>
    <submittedName>
        <fullName evidence="6">TonB-dependent receptor</fullName>
    </submittedName>
</protein>
<dbReference type="Proteomes" id="UP000281985">
    <property type="component" value="Unassembled WGS sequence"/>
</dbReference>
<evidence type="ECO:0000259" key="5">
    <source>
        <dbReference type="Pfam" id="PF14905"/>
    </source>
</evidence>
<feature type="chain" id="PRO_5018131400" evidence="4">
    <location>
        <begin position="28"/>
        <end position="809"/>
    </location>
</feature>
<dbReference type="SUPFAM" id="SSF56935">
    <property type="entry name" value="Porins"/>
    <property type="match status" value="1"/>
</dbReference>
<evidence type="ECO:0000256" key="2">
    <source>
        <dbReference type="ARBA" id="ARBA00023136"/>
    </source>
</evidence>
<evidence type="ECO:0000256" key="4">
    <source>
        <dbReference type="SAM" id="SignalP"/>
    </source>
</evidence>
<feature type="domain" description="Outer membrane protein beta-barrel" evidence="5">
    <location>
        <begin position="382"/>
        <end position="783"/>
    </location>
</feature>
<comment type="subcellular location">
    <subcellularLocation>
        <location evidence="1">Cell outer membrane</location>
    </subcellularLocation>
</comment>
<dbReference type="InterPro" id="IPR008969">
    <property type="entry name" value="CarboxyPept-like_regulatory"/>
</dbReference>
<dbReference type="InterPro" id="IPR041700">
    <property type="entry name" value="OMP_b-brl_3"/>
</dbReference>
<dbReference type="Pfam" id="PF13620">
    <property type="entry name" value="CarboxypepD_reg"/>
    <property type="match status" value="1"/>
</dbReference>
<evidence type="ECO:0000313" key="7">
    <source>
        <dbReference type="Proteomes" id="UP000281985"/>
    </source>
</evidence>
<dbReference type="Gene3D" id="2.60.40.1120">
    <property type="entry name" value="Carboxypeptidase-like, regulatory domain"/>
    <property type="match status" value="1"/>
</dbReference>
<comment type="caution">
    <text evidence="6">The sequence shown here is derived from an EMBL/GenBank/DDBJ whole genome shotgun (WGS) entry which is preliminary data.</text>
</comment>
<dbReference type="AlphaFoldDB" id="A0A3M0GDZ9"/>
<dbReference type="SUPFAM" id="SSF49464">
    <property type="entry name" value="Carboxypeptidase regulatory domain-like"/>
    <property type="match status" value="1"/>
</dbReference>
<sequence length="809" mass="91943">MYFKTYSILNIRFLLIFLLLFSAFAKAQEYTLSGSVVDSNGTPVPFANVLLLNPDQEIIQGTITEDNGTFTLTGLDDAGYQLKVSFLGYKDYLSDAFTVFGDETFPQIVMDESSEGLEEVTVVGRKPTITRKADRIVFNVENSILSSGNTLDILKRTPAVVVSQDNITVRNEAVTVYLNDRKVQLSPTELSSLLENLDGNAIKSIEVITNPPARYDAEGGSVLNINTSRAVATGYKGNINGRGTYSIFPKYNIGTSQYYKNDKLNLFFNYSFNPSKFSNQSDNLINYRNEGVTTTWNQDFERTSRTQAHNANFILDYQLSEKSELNFSAVGLLSPNIEQSTASTTSVISSSADAFFISTASDIDNDRNNIALDLQYKYTLENGQLSTNVHFTTFEREQLQSLTSDYRNENDDLFRTVRFTSDADQDIDIYTAQIDYEATIGEFAFETGAKAAFINSQSRIDFLNIDDEGNSGLDQAQSDNFLYDEKVFAGFFSLSRDWEKWSAKVGLRAEQTNSKGTSIVLEAENELDYLEFFPTAYLQYTISDNHRVGLDYSRRLSRPRYEDLNPFAIFLNENNFNVGNSGLQPSFSNRFNFNYTFKNEYFFDVYYRDNGENIVTLAQQDNVNQILRTERQNAVGSKSWGIDLNHAREIGNWLYVATYISLFHEEDTFVATQSGGVEFTNSVDGLYVYLGNSFTLDKKKTLTAEATIEYISEFIQGAYIQDDVFRLDIGLRKRLWDRRASLSVNFGDVFNRATALVSADYLNQDNSYFPRVETQFFRVGFRYNFGNFRLRDNDRAIDNSERERLKQGE</sequence>
<dbReference type="PANTHER" id="PTHR40980:SF4">
    <property type="entry name" value="TONB-DEPENDENT RECEPTOR-LIKE BETA-BARREL DOMAIN-CONTAINING PROTEIN"/>
    <property type="match status" value="1"/>
</dbReference>
<keyword evidence="7" id="KW-1185">Reference proteome</keyword>
<feature type="signal peptide" evidence="4">
    <location>
        <begin position="1"/>
        <end position="27"/>
    </location>
</feature>
<dbReference type="EMBL" id="REFV01000003">
    <property type="protein sequence ID" value="RMB62950.1"/>
    <property type="molecule type" value="Genomic_DNA"/>
</dbReference>
<dbReference type="Pfam" id="PF14905">
    <property type="entry name" value="OMP_b-brl_3"/>
    <property type="match status" value="1"/>
</dbReference>
<reference evidence="6 7" key="1">
    <citation type="submission" date="2018-10" db="EMBL/GenBank/DDBJ databases">
        <title>Dokdonia luteus sp. nov., isolated from sea water.</title>
        <authorList>
            <person name="Zhou L.Y."/>
            <person name="Du Z.J."/>
        </authorList>
    </citation>
    <scope>NUCLEOTIDE SEQUENCE [LARGE SCALE GENOMIC DNA]</scope>
    <source>
        <strain evidence="6 7">SH27</strain>
    </source>
</reference>
<accession>A0A3M0GDZ9</accession>
<evidence type="ECO:0000256" key="1">
    <source>
        <dbReference type="ARBA" id="ARBA00004442"/>
    </source>
</evidence>
<gene>
    <name evidence="6" type="ORF">EAX61_05100</name>
</gene>
<name>A0A3M0GDZ9_9FLAO</name>
<evidence type="ECO:0000313" key="6">
    <source>
        <dbReference type="EMBL" id="RMB62950.1"/>
    </source>
</evidence>
<dbReference type="PANTHER" id="PTHR40980">
    <property type="entry name" value="PLUG DOMAIN-CONTAINING PROTEIN"/>
    <property type="match status" value="1"/>
</dbReference>